<dbReference type="GO" id="GO:0046677">
    <property type="term" value="P:response to antibiotic"/>
    <property type="evidence" value="ECO:0007669"/>
    <property type="project" value="UniProtKB-KW"/>
</dbReference>
<comment type="catalytic activity">
    <reaction evidence="4">
        <text>a 2-deoxystreptamine antibiotic + acetyl-CoA = an N(3)-acetyl-2-deoxystreptamine antibiotic + CoA + H(+)</text>
        <dbReference type="Rhea" id="RHEA:12665"/>
        <dbReference type="ChEBI" id="CHEBI:15378"/>
        <dbReference type="ChEBI" id="CHEBI:57287"/>
        <dbReference type="ChEBI" id="CHEBI:57288"/>
        <dbReference type="ChEBI" id="CHEBI:57921"/>
        <dbReference type="ChEBI" id="CHEBI:77452"/>
        <dbReference type="EC" id="2.3.1.81"/>
    </reaction>
</comment>
<dbReference type="Pfam" id="PF02522">
    <property type="entry name" value="Antibiotic_NAT"/>
    <property type="match status" value="1"/>
</dbReference>
<dbReference type="AlphaFoldDB" id="A0A845DVU7"/>
<evidence type="ECO:0000313" key="5">
    <source>
        <dbReference type="EMBL" id="MYL21630.1"/>
    </source>
</evidence>
<keyword evidence="3 4" id="KW-0012">Acyltransferase</keyword>
<dbReference type="PANTHER" id="PTHR11104">
    <property type="entry name" value="AMINOGLYCOSIDE N3-ACETYLTRANSFERASE"/>
    <property type="match status" value="1"/>
</dbReference>
<dbReference type="EMBL" id="WMET01000005">
    <property type="protein sequence ID" value="MYL21630.1"/>
    <property type="molecule type" value="Genomic_DNA"/>
</dbReference>
<evidence type="ECO:0000256" key="4">
    <source>
        <dbReference type="RuleBase" id="RU365031"/>
    </source>
</evidence>
<keyword evidence="4" id="KW-0046">Antibiotic resistance</keyword>
<organism evidence="5 6">
    <name type="scientific">Halobacillus litoralis</name>
    <dbReference type="NCBI Taxonomy" id="45668"/>
    <lineage>
        <taxon>Bacteria</taxon>
        <taxon>Bacillati</taxon>
        <taxon>Bacillota</taxon>
        <taxon>Bacilli</taxon>
        <taxon>Bacillales</taxon>
        <taxon>Bacillaceae</taxon>
        <taxon>Halobacillus</taxon>
    </lineage>
</organism>
<dbReference type="GO" id="GO:0046353">
    <property type="term" value="F:aminoglycoside 3-N-acetyltransferase activity"/>
    <property type="evidence" value="ECO:0007669"/>
    <property type="project" value="UniProtKB-EC"/>
</dbReference>
<dbReference type="PANTHER" id="PTHR11104:SF0">
    <property type="entry name" value="SPBETA PROPHAGE-DERIVED AMINOGLYCOSIDE N(3')-ACETYLTRANSFERASE-LIKE PROTEIN YOKD"/>
    <property type="match status" value="1"/>
</dbReference>
<dbReference type="SUPFAM" id="SSF110710">
    <property type="entry name" value="TTHA0583/YokD-like"/>
    <property type="match status" value="1"/>
</dbReference>
<evidence type="ECO:0000313" key="6">
    <source>
        <dbReference type="Proteomes" id="UP000460949"/>
    </source>
</evidence>
<sequence length="311" mass="35848">MVLHIFIRSFPMEFTVIFDTYPAGLNIVIFVKVLEWRKNFFLIVKPNEAEEPMSKFEKTKDIVELLDISEGDVVLVGSDITRLAVEALRNGEKFEVHTFIDGLINKVGGNGTLLFPTFNWDFCKGGTFDYHHTVSKTGALTNAALKRKDFVRTRHPIYSFAVWGRDKNKLYQMNNISSFGSDSPFAYLHKKKAKMLIIGLSYQHSFTFVHYVEEMEKVTYRFMKPFSGLYIDENGRGSVRTYTMYVRDLDKSVVTRINPIGEELEKRNISKCKTINGVSFCFIHLFEAYEVIREDIIHNGAGKLFSIDHQS</sequence>
<keyword evidence="2 4" id="KW-0808">Transferase</keyword>
<protein>
    <recommendedName>
        <fullName evidence="4">Aminoglycoside N(3)-acetyltransferase</fullName>
        <ecNumber evidence="4">2.3.1.-</ecNumber>
    </recommendedName>
</protein>
<dbReference type="InterPro" id="IPR028345">
    <property type="entry name" value="Antibiotic_NAT-like"/>
</dbReference>
<evidence type="ECO:0000256" key="3">
    <source>
        <dbReference type="ARBA" id="ARBA00023315"/>
    </source>
</evidence>
<reference evidence="5 6" key="1">
    <citation type="submission" date="2019-11" db="EMBL/GenBank/DDBJ databases">
        <title>Genome sequences of 17 halophilic strains isolated from different environments.</title>
        <authorList>
            <person name="Furrow R.E."/>
        </authorList>
    </citation>
    <scope>NUCLEOTIDE SEQUENCE [LARGE SCALE GENOMIC DNA]</scope>
    <source>
        <strain evidence="5 6">22511_23_Filter</strain>
    </source>
</reference>
<proteinExistence type="inferred from homology"/>
<comment type="caution">
    <text evidence="5">The sequence shown here is derived from an EMBL/GenBank/DDBJ whole genome shotgun (WGS) entry which is preliminary data.</text>
</comment>
<dbReference type="EC" id="2.3.1.-" evidence="4"/>
<dbReference type="InterPro" id="IPR003679">
    <property type="entry name" value="Amioglycoside_AcTrfase"/>
</dbReference>
<comment type="similarity">
    <text evidence="1 4">Belongs to the antibiotic N-acetyltransferase family.</text>
</comment>
<name>A0A845DVU7_9BACI</name>
<evidence type="ECO:0000256" key="1">
    <source>
        <dbReference type="ARBA" id="ARBA00006383"/>
    </source>
</evidence>
<gene>
    <name evidence="5" type="ORF">GLW04_17125</name>
</gene>
<dbReference type="Proteomes" id="UP000460949">
    <property type="component" value="Unassembled WGS sequence"/>
</dbReference>
<accession>A0A845DVU7</accession>
<evidence type="ECO:0000256" key="2">
    <source>
        <dbReference type="ARBA" id="ARBA00022679"/>
    </source>
</evidence>